<dbReference type="EMBL" id="CP054698">
    <property type="protein sequence ID" value="QMS89944.1"/>
    <property type="molecule type" value="Genomic_DNA"/>
</dbReference>
<proteinExistence type="predicted"/>
<accession>A0A7D7QLF4</accession>
<dbReference type="Proteomes" id="UP000514713">
    <property type="component" value="Chromosome"/>
</dbReference>
<name>A0A7D7QLF4_9NOSO</name>
<keyword evidence="2" id="KW-1185">Reference proteome</keyword>
<sequence>MGWATRDRSLYGGQDATPQYWIIYFLEFPNITKKFWDFAIRSLLVGALCDRIAVSFRESLYQPITRFYSRFQLCGIW</sequence>
<dbReference type="RefSeq" id="WP_181927824.1">
    <property type="nucleotide sequence ID" value="NZ_CP054698.1"/>
</dbReference>
<dbReference type="AlphaFoldDB" id="A0A7D7QLF4"/>
<reference evidence="2" key="1">
    <citation type="submission" date="2020-06" db="EMBL/GenBank/DDBJ databases">
        <title>Nostoc edaphicum CCNP1411 genome.</title>
        <authorList>
            <person name="Fidor A."/>
            <person name="Grabski M."/>
            <person name="Gawor J."/>
            <person name="Gromadka R."/>
            <person name="Wegrzyn G."/>
            <person name="Mazur-Marzec H."/>
        </authorList>
    </citation>
    <scope>NUCLEOTIDE SEQUENCE [LARGE SCALE GENOMIC DNA]</scope>
    <source>
        <strain evidence="2">CCNP1411</strain>
    </source>
</reference>
<organism evidence="1 2">
    <name type="scientific">Nostoc edaphicum CCNP1411</name>
    <dbReference type="NCBI Taxonomy" id="1472755"/>
    <lineage>
        <taxon>Bacteria</taxon>
        <taxon>Bacillati</taxon>
        <taxon>Cyanobacteriota</taxon>
        <taxon>Cyanophyceae</taxon>
        <taxon>Nostocales</taxon>
        <taxon>Nostocaceae</taxon>
        <taxon>Nostoc</taxon>
    </lineage>
</organism>
<evidence type="ECO:0000313" key="1">
    <source>
        <dbReference type="EMBL" id="QMS89944.1"/>
    </source>
</evidence>
<protein>
    <submittedName>
        <fullName evidence="1">Uncharacterized protein</fullName>
    </submittedName>
</protein>
<gene>
    <name evidence="1" type="ORF">HUN01_20995</name>
</gene>
<evidence type="ECO:0000313" key="2">
    <source>
        <dbReference type="Proteomes" id="UP000514713"/>
    </source>
</evidence>
<dbReference type="KEGG" id="ned:HUN01_20995"/>